<keyword evidence="2 6" id="KW-0812">Transmembrane</keyword>
<evidence type="ECO:0000256" key="3">
    <source>
        <dbReference type="ARBA" id="ARBA00022989"/>
    </source>
</evidence>
<protein>
    <submittedName>
        <fullName evidence="8">Multidrug ABC transporter permease</fullName>
    </submittedName>
</protein>
<comment type="caution">
    <text evidence="8">The sequence shown here is derived from an EMBL/GenBank/DDBJ whole genome shotgun (WGS) entry which is preliminary data.</text>
</comment>
<feature type="transmembrane region" description="Helical" evidence="6">
    <location>
        <begin position="54"/>
        <end position="76"/>
    </location>
</feature>
<dbReference type="PANTHER" id="PTHR43229:SF2">
    <property type="entry name" value="NODULATION PROTEIN J"/>
    <property type="match status" value="1"/>
</dbReference>
<evidence type="ECO:0000256" key="2">
    <source>
        <dbReference type="ARBA" id="ARBA00022692"/>
    </source>
</evidence>
<dbReference type="PANTHER" id="PTHR43229">
    <property type="entry name" value="NODULATION PROTEIN J"/>
    <property type="match status" value="1"/>
</dbReference>
<feature type="transmembrane region" description="Helical" evidence="6">
    <location>
        <begin position="221"/>
        <end position="238"/>
    </location>
</feature>
<dbReference type="Proteomes" id="UP000285278">
    <property type="component" value="Unassembled WGS sequence"/>
</dbReference>
<evidence type="ECO:0000313" key="9">
    <source>
        <dbReference type="Proteomes" id="UP000285278"/>
    </source>
</evidence>
<feature type="transmembrane region" description="Helical" evidence="6">
    <location>
        <begin position="126"/>
        <end position="152"/>
    </location>
</feature>
<dbReference type="InterPro" id="IPR013525">
    <property type="entry name" value="ABC2_TM"/>
</dbReference>
<comment type="subcellular location">
    <subcellularLocation>
        <location evidence="1">Membrane</location>
        <topology evidence="1">Multi-pass membrane protein</topology>
    </subcellularLocation>
</comment>
<dbReference type="GO" id="GO:0140359">
    <property type="term" value="F:ABC-type transporter activity"/>
    <property type="evidence" value="ECO:0007669"/>
    <property type="project" value="InterPro"/>
</dbReference>
<feature type="compositionally biased region" description="Low complexity" evidence="5">
    <location>
        <begin position="1"/>
        <end position="16"/>
    </location>
</feature>
<dbReference type="InterPro" id="IPR051784">
    <property type="entry name" value="Nod_factor_ABC_transporter"/>
</dbReference>
<dbReference type="EMBL" id="QXJK01000003">
    <property type="protein sequence ID" value="RIX35659.1"/>
    <property type="molecule type" value="Genomic_DNA"/>
</dbReference>
<dbReference type="RefSeq" id="WP_025402706.1">
    <property type="nucleotide sequence ID" value="NZ_CBCRUA010000008.1"/>
</dbReference>
<dbReference type="OrthoDB" id="160207at2"/>
<feature type="transmembrane region" description="Helical" evidence="6">
    <location>
        <begin position="82"/>
        <end position="105"/>
    </location>
</feature>
<organism evidence="8 9">
    <name type="scientific">Corynebacterium falsenii</name>
    <dbReference type="NCBI Taxonomy" id="108486"/>
    <lineage>
        <taxon>Bacteria</taxon>
        <taxon>Bacillati</taxon>
        <taxon>Actinomycetota</taxon>
        <taxon>Actinomycetes</taxon>
        <taxon>Mycobacteriales</taxon>
        <taxon>Corynebacteriaceae</taxon>
        <taxon>Corynebacterium</taxon>
    </lineage>
</organism>
<evidence type="ECO:0000256" key="6">
    <source>
        <dbReference type="SAM" id="Phobius"/>
    </source>
</evidence>
<feature type="transmembrane region" description="Helical" evidence="6">
    <location>
        <begin position="245"/>
        <end position="266"/>
    </location>
</feature>
<feature type="region of interest" description="Disordered" evidence="5">
    <location>
        <begin position="1"/>
        <end position="25"/>
    </location>
</feature>
<dbReference type="STRING" id="1451189.CFAL_05555"/>
<dbReference type="AlphaFoldDB" id="A0A418Q866"/>
<sequence length="273" mass="28407">MNSVSNTSRSNTSSNRFEPGTFTPRPKLASGGKILAAQAKIESTLFLRHGEQQLLSLVIPLGLLVALTLVPFGGMHQDINQIFPMALAIALMGAGFTGQAIAVAFDRRYGALKRIGASGVPTWALIGGKIAAVGVVVIVQIAILSIAAVILGWRPEGIGLPIALLVVVIGVATFTSLGLLLGGTLSSEMVLALSNTIWFILMGAAVFATMASESSVVVNNWLLLLPSVALTQALYSALTAGTFNLLAIVILAAWAVLGTALALKFFSFTMDSD</sequence>
<proteinExistence type="predicted"/>
<keyword evidence="9" id="KW-1185">Reference proteome</keyword>
<keyword evidence="4 6" id="KW-0472">Membrane</keyword>
<dbReference type="Pfam" id="PF12698">
    <property type="entry name" value="ABC2_membrane_3"/>
    <property type="match status" value="1"/>
</dbReference>
<reference evidence="8 9" key="1">
    <citation type="submission" date="2018-09" db="EMBL/GenBank/DDBJ databases">
        <title>Optimization and identification of Corynebacterium falsenii FN1-14 from fish paste.</title>
        <authorList>
            <person name="Daroonpunt R."/>
            <person name="Tanasupawat S."/>
        </authorList>
    </citation>
    <scope>NUCLEOTIDE SEQUENCE [LARGE SCALE GENOMIC DNA]</scope>
    <source>
        <strain evidence="8 9">FN1-14</strain>
    </source>
</reference>
<accession>A0A418Q866</accession>
<evidence type="ECO:0000259" key="7">
    <source>
        <dbReference type="Pfam" id="PF12698"/>
    </source>
</evidence>
<evidence type="ECO:0000256" key="1">
    <source>
        <dbReference type="ARBA" id="ARBA00004141"/>
    </source>
</evidence>
<name>A0A418Q866_9CORY</name>
<evidence type="ECO:0000256" key="5">
    <source>
        <dbReference type="SAM" id="MobiDB-lite"/>
    </source>
</evidence>
<feature type="domain" description="ABC-2 type transporter transmembrane" evidence="7">
    <location>
        <begin position="80"/>
        <end position="263"/>
    </location>
</feature>
<gene>
    <name evidence="8" type="ORF">D3M95_03900</name>
</gene>
<dbReference type="GO" id="GO:0016020">
    <property type="term" value="C:membrane"/>
    <property type="evidence" value="ECO:0007669"/>
    <property type="project" value="UniProtKB-SubCell"/>
</dbReference>
<keyword evidence="3 6" id="KW-1133">Transmembrane helix</keyword>
<evidence type="ECO:0000313" key="8">
    <source>
        <dbReference type="EMBL" id="RIX35659.1"/>
    </source>
</evidence>
<feature type="transmembrane region" description="Helical" evidence="6">
    <location>
        <begin position="189"/>
        <end position="209"/>
    </location>
</feature>
<evidence type="ECO:0000256" key="4">
    <source>
        <dbReference type="ARBA" id="ARBA00023136"/>
    </source>
</evidence>
<feature type="transmembrane region" description="Helical" evidence="6">
    <location>
        <begin position="158"/>
        <end position="182"/>
    </location>
</feature>